<dbReference type="Pfam" id="PF22692">
    <property type="entry name" value="LlgE_F_G_D1"/>
    <property type="match status" value="1"/>
</dbReference>
<organism evidence="8 9">
    <name type="scientific">Roseisolibacter agri</name>
    <dbReference type="NCBI Taxonomy" id="2014610"/>
    <lineage>
        <taxon>Bacteria</taxon>
        <taxon>Pseudomonadati</taxon>
        <taxon>Gemmatimonadota</taxon>
        <taxon>Gemmatimonadia</taxon>
        <taxon>Gemmatimonadales</taxon>
        <taxon>Gemmatimonadaceae</taxon>
        <taxon>Roseisolibacter</taxon>
    </lineage>
</organism>
<dbReference type="InterPro" id="IPR010930">
    <property type="entry name" value="Flg_bb/hook_C_dom"/>
</dbReference>
<dbReference type="Proteomes" id="UP001161325">
    <property type="component" value="Unassembled WGS sequence"/>
</dbReference>
<evidence type="ECO:0000259" key="6">
    <source>
        <dbReference type="Pfam" id="PF06429"/>
    </source>
</evidence>
<evidence type="ECO:0000313" key="9">
    <source>
        <dbReference type="Proteomes" id="UP001161325"/>
    </source>
</evidence>
<feature type="domain" description="Flagellar basal body rod protein N-terminal" evidence="5">
    <location>
        <begin position="20"/>
        <end position="37"/>
    </location>
</feature>
<feature type="domain" description="Flagellar hook protein FlgE/F/G-like D1" evidence="7">
    <location>
        <begin position="77"/>
        <end position="141"/>
    </location>
</feature>
<evidence type="ECO:0000256" key="4">
    <source>
        <dbReference type="RuleBase" id="RU362116"/>
    </source>
</evidence>
<dbReference type="GO" id="GO:0009425">
    <property type="term" value="C:bacterial-type flagellum basal body"/>
    <property type="evidence" value="ECO:0007669"/>
    <property type="project" value="UniProtKB-SubCell"/>
</dbReference>
<dbReference type="InterPro" id="IPR020013">
    <property type="entry name" value="Flagellar_FlgE/F/G"/>
</dbReference>
<protein>
    <submittedName>
        <fullName evidence="8">Flagellar basal-body rod protein FlgF</fullName>
    </submittedName>
</protein>
<comment type="caution">
    <text evidence="8">The sequence shown here is derived from an EMBL/GenBank/DDBJ whole genome shotgun (WGS) entry which is preliminary data.</text>
</comment>
<sequence>MPPVTGLTSAAASLRYWERRSEITANNLANASTDGFKAERVFARLLGAAGEELPVAQAATDMRGGTVRTTQNPLDVALQGDGFLVVDTPAGERFTRGGSLRLDAQHRLVDAGSRPVLGEKGPIVVPAGAQVVIGDDGTVSAGGRPIDRMRVERAGAGATLAHEGGTLFVPDAGRTSVAPAERRVQQGAIEESNVNPVSAMVDMIAVQRAYASVQKAVTTLDSVREKATSELGRPV</sequence>
<evidence type="ECO:0000313" key="8">
    <source>
        <dbReference type="EMBL" id="GLC25387.1"/>
    </source>
</evidence>
<name>A0AA37Q649_9BACT</name>
<evidence type="ECO:0000259" key="5">
    <source>
        <dbReference type="Pfam" id="PF00460"/>
    </source>
</evidence>
<dbReference type="PANTHER" id="PTHR30435:SF19">
    <property type="entry name" value="FLAGELLAR BASAL-BODY ROD PROTEIN FLGG"/>
    <property type="match status" value="1"/>
</dbReference>
<dbReference type="Pfam" id="PF00460">
    <property type="entry name" value="Flg_bb_rod"/>
    <property type="match status" value="1"/>
</dbReference>
<keyword evidence="9" id="KW-1185">Reference proteome</keyword>
<keyword evidence="8" id="KW-0969">Cilium</keyword>
<dbReference type="EMBL" id="BRXS01000003">
    <property type="protein sequence ID" value="GLC25387.1"/>
    <property type="molecule type" value="Genomic_DNA"/>
</dbReference>
<dbReference type="Pfam" id="PF06429">
    <property type="entry name" value="Flg_bbr_C"/>
    <property type="match status" value="1"/>
</dbReference>
<dbReference type="NCBIfam" id="TIGR03506">
    <property type="entry name" value="FlgEFG_subfam"/>
    <property type="match status" value="1"/>
</dbReference>
<dbReference type="AlphaFoldDB" id="A0AA37Q649"/>
<dbReference type="PANTHER" id="PTHR30435">
    <property type="entry name" value="FLAGELLAR PROTEIN"/>
    <property type="match status" value="1"/>
</dbReference>
<evidence type="ECO:0000256" key="3">
    <source>
        <dbReference type="ARBA" id="ARBA00023143"/>
    </source>
</evidence>
<dbReference type="GO" id="GO:0071978">
    <property type="term" value="P:bacterial-type flagellum-dependent swarming motility"/>
    <property type="evidence" value="ECO:0007669"/>
    <property type="project" value="TreeGrafter"/>
</dbReference>
<dbReference type="InterPro" id="IPR037925">
    <property type="entry name" value="FlgE/F/G-like"/>
</dbReference>
<evidence type="ECO:0000256" key="2">
    <source>
        <dbReference type="ARBA" id="ARBA00009677"/>
    </source>
</evidence>
<gene>
    <name evidence="8" type="primary">flgG_1</name>
    <name evidence="8" type="ORF">rosag_19000</name>
</gene>
<accession>A0AA37Q649</accession>
<proteinExistence type="inferred from homology"/>
<dbReference type="InterPro" id="IPR001444">
    <property type="entry name" value="Flag_bb_rod_N"/>
</dbReference>
<dbReference type="SUPFAM" id="SSF117143">
    <property type="entry name" value="Flagellar hook protein flgE"/>
    <property type="match status" value="1"/>
</dbReference>
<keyword evidence="8" id="KW-0282">Flagellum</keyword>
<reference evidence="8" key="1">
    <citation type="submission" date="2022-08" db="EMBL/GenBank/DDBJ databases">
        <title>Draft genome sequencing of Roseisolibacter agri AW1220.</title>
        <authorList>
            <person name="Tobiishi Y."/>
            <person name="Tonouchi A."/>
        </authorList>
    </citation>
    <scope>NUCLEOTIDE SEQUENCE</scope>
    <source>
        <strain evidence="8">AW1220</strain>
    </source>
</reference>
<comment type="similarity">
    <text evidence="2 4">Belongs to the flagella basal body rod proteins family.</text>
</comment>
<keyword evidence="8" id="KW-0966">Cell projection</keyword>
<keyword evidence="3 4" id="KW-0975">Bacterial flagellum</keyword>
<dbReference type="RefSeq" id="WP_284349842.1">
    <property type="nucleotide sequence ID" value="NZ_BRXS01000003.1"/>
</dbReference>
<feature type="domain" description="Flagellar basal-body/hook protein C-terminal" evidence="6">
    <location>
        <begin position="185"/>
        <end position="228"/>
    </location>
</feature>
<evidence type="ECO:0000259" key="7">
    <source>
        <dbReference type="Pfam" id="PF22692"/>
    </source>
</evidence>
<comment type="subcellular location">
    <subcellularLocation>
        <location evidence="1 4">Bacterial flagellum basal body</location>
    </subcellularLocation>
</comment>
<evidence type="ECO:0000256" key="1">
    <source>
        <dbReference type="ARBA" id="ARBA00004117"/>
    </source>
</evidence>
<dbReference type="InterPro" id="IPR053967">
    <property type="entry name" value="LlgE_F_G-like_D1"/>
</dbReference>